<gene>
    <name evidence="2" type="ORF">QG37_00927</name>
</gene>
<protein>
    <submittedName>
        <fullName evidence="2">Uncharacterized protein</fullName>
    </submittedName>
</protein>
<name>A0A0L0P6I9_CANAR</name>
<dbReference type="VEuPathDB" id="FungiDB:B9J08_003733"/>
<proteinExistence type="predicted"/>
<sequence>MTTLLKGLGKLQVLSNPVSDSPTDEDFIRFLDYEELERKFGCHKYYPKFLNNYDYSTPEIKEMIGNKPVYSKANKHLKNFKNPGTKKTFVTEIDVETGELTVKEKIEKEDKKDRKQRKEERKARREGRKEDRKERKELRREQRDERKELRLEQLRKRREQANRNRKDEGKSDQGEVGAQVNGHVQLESSIQPAPQGDAAPPPYQERRSSVATGHLGSTQNLGPFGAPLKAADNPTQNKGPGVEDNDFLFNNPFGEQSTLVPEKIPENKPTHISRNDSVASKYSGIRARQGSVHSGVKPRQNSVQTLEKPRKFTLSLRLRDMLMPHKHTACENNTELQRTQSFDQTRSTMTLNRGAKTGKLKISINDSKARRMSEQIGTYNLILKEENEKARMLTILMMAELNREAGAWSRRGERHATE</sequence>
<feature type="compositionally biased region" description="Basic and acidic residues" evidence="1">
    <location>
        <begin position="108"/>
        <end position="173"/>
    </location>
</feature>
<dbReference type="VEuPathDB" id="FungiDB:CJJ07_002609"/>
<dbReference type="EMBL" id="LGST01000007">
    <property type="protein sequence ID" value="KNE01988.1"/>
    <property type="molecule type" value="Genomic_DNA"/>
</dbReference>
<organism evidence="2 3">
    <name type="scientific">Candidozyma auris</name>
    <name type="common">Yeast</name>
    <name type="synonym">Candida auris</name>
    <dbReference type="NCBI Taxonomy" id="498019"/>
    <lineage>
        <taxon>Eukaryota</taxon>
        <taxon>Fungi</taxon>
        <taxon>Dikarya</taxon>
        <taxon>Ascomycota</taxon>
        <taxon>Saccharomycotina</taxon>
        <taxon>Pichiomycetes</taxon>
        <taxon>Metschnikowiaceae</taxon>
        <taxon>Candidozyma</taxon>
    </lineage>
</organism>
<dbReference type="Proteomes" id="UP000037122">
    <property type="component" value="Unassembled WGS sequence"/>
</dbReference>
<feature type="region of interest" description="Disordered" evidence="1">
    <location>
        <begin position="108"/>
        <end position="176"/>
    </location>
</feature>
<comment type="caution">
    <text evidence="2">The sequence shown here is derived from an EMBL/GenBank/DDBJ whole genome shotgun (WGS) entry which is preliminary data.</text>
</comment>
<evidence type="ECO:0000256" key="1">
    <source>
        <dbReference type="SAM" id="MobiDB-lite"/>
    </source>
</evidence>
<dbReference type="VEuPathDB" id="FungiDB:QG37_00927"/>
<dbReference type="AlphaFoldDB" id="A0A0L0P6I9"/>
<evidence type="ECO:0000313" key="3">
    <source>
        <dbReference type="Proteomes" id="UP000037122"/>
    </source>
</evidence>
<evidence type="ECO:0000313" key="2">
    <source>
        <dbReference type="EMBL" id="KNE01988.1"/>
    </source>
</evidence>
<reference evidence="3" key="1">
    <citation type="journal article" date="2015" name="BMC Genomics">
        <title>Draft genome of a commonly misdiagnosed multidrug resistant pathogen Candida auris.</title>
        <authorList>
            <person name="Chatterjee S."/>
            <person name="Alampalli S.V."/>
            <person name="Nageshan R.K."/>
            <person name="Chettiar S.T."/>
            <person name="Joshi S."/>
            <person name="Tatu U.S."/>
        </authorList>
    </citation>
    <scope>NUCLEOTIDE SEQUENCE [LARGE SCALE GENOMIC DNA]</scope>
    <source>
        <strain evidence="3">6684</strain>
    </source>
</reference>
<feature type="region of interest" description="Disordered" evidence="1">
    <location>
        <begin position="213"/>
        <end position="244"/>
    </location>
</feature>
<dbReference type="VEuPathDB" id="FungiDB:CJI96_0002266"/>
<dbReference type="VEuPathDB" id="FungiDB:CJJ09_000373"/>
<feature type="region of interest" description="Disordered" evidence="1">
    <location>
        <begin position="189"/>
        <end position="208"/>
    </location>
</feature>
<dbReference type="VEuPathDB" id="FungiDB:CJI97_003807"/>
<accession>A0A0L0P6I9</accession>